<keyword evidence="1 2" id="KW-0732">Signal</keyword>
<accession>A0A1L8CKJ1</accession>
<dbReference type="PANTHER" id="PTHR30570:SF1">
    <property type="entry name" value="PHOSPHATE-BINDING PROTEIN PSTS"/>
    <property type="match status" value="1"/>
</dbReference>
<evidence type="ECO:0000256" key="2">
    <source>
        <dbReference type="SAM" id="SignalP"/>
    </source>
</evidence>
<protein>
    <submittedName>
        <fullName evidence="4">Phosphate transport system substrate-binding protein</fullName>
    </submittedName>
</protein>
<reference evidence="4 5" key="1">
    <citation type="journal article" date="2017" name="Arch. Microbiol.">
        <title>Mariprofundus micogutta sp. nov., a novel iron-oxidizing zetaproteobacterium isolated from a deep-sea hydrothermal field at the Bayonnaise knoll of the Izu-Ogasawara arc, and a description of Mariprofundales ord. nov. and Zetaproteobacteria classis nov.</title>
        <authorList>
            <person name="Makita H."/>
            <person name="Tanaka E."/>
            <person name="Mitsunobu S."/>
            <person name="Miyazaki M."/>
            <person name="Nunoura T."/>
            <person name="Uematsu K."/>
            <person name="Takaki Y."/>
            <person name="Nishi S."/>
            <person name="Shimamura S."/>
            <person name="Takai K."/>
        </authorList>
    </citation>
    <scope>NUCLEOTIDE SEQUENCE [LARGE SCALE GENOMIC DNA]</scope>
    <source>
        <strain evidence="4 5">ET2</strain>
    </source>
</reference>
<dbReference type="EMBL" id="BDFD01000002">
    <property type="protein sequence ID" value="GAV19405.1"/>
    <property type="molecule type" value="Genomic_DNA"/>
</dbReference>
<evidence type="ECO:0000259" key="3">
    <source>
        <dbReference type="Pfam" id="PF12849"/>
    </source>
</evidence>
<feature type="signal peptide" evidence="2">
    <location>
        <begin position="1"/>
        <end position="21"/>
    </location>
</feature>
<dbReference type="Proteomes" id="UP000231632">
    <property type="component" value="Unassembled WGS sequence"/>
</dbReference>
<dbReference type="Pfam" id="PF12849">
    <property type="entry name" value="PBP_like_2"/>
    <property type="match status" value="1"/>
</dbReference>
<organism evidence="4 5">
    <name type="scientific">Mariprofundus micogutta</name>
    <dbReference type="NCBI Taxonomy" id="1921010"/>
    <lineage>
        <taxon>Bacteria</taxon>
        <taxon>Pseudomonadati</taxon>
        <taxon>Pseudomonadota</taxon>
        <taxon>Candidatius Mariprofundia</taxon>
        <taxon>Mariprofundales</taxon>
        <taxon>Mariprofundaceae</taxon>
        <taxon>Mariprofundus</taxon>
    </lineage>
</organism>
<dbReference type="SUPFAM" id="SSF53850">
    <property type="entry name" value="Periplasmic binding protein-like II"/>
    <property type="match status" value="1"/>
</dbReference>
<dbReference type="AlphaFoldDB" id="A0A1L8CKJ1"/>
<keyword evidence="5" id="KW-1185">Reference proteome</keyword>
<feature type="chain" id="PRO_5011956406" evidence="2">
    <location>
        <begin position="22"/>
        <end position="274"/>
    </location>
</feature>
<sequence>MKIRSFILLLAILMAPLSVSAQIIKVAGSSTVKVFMDHAVEAYHKLHPDVQIDAQAGGSGVGVASVMDRSVHLGMISRELDAVEKAALTGVEQIAVGIDAVAVAISDELYHGQHLHSLSRQAVAAIYLGEIDNWSEVGGPDRHIMVIEKEMHRGTRQVFASHILGDSKAPTLPQAVVIGPNRHMQTLLKTSDQAIGYLTIGDLDKHVHGVEIIVDGKAYAPTMAEVRSGAYPLSRMLYLLMPENVPDYVRQFVEFLTSPEALPALNKAGYLSLQ</sequence>
<name>A0A1L8CKJ1_9PROT</name>
<gene>
    <name evidence="4" type="ORF">MMIC_P0339</name>
</gene>
<dbReference type="PANTHER" id="PTHR30570">
    <property type="entry name" value="PERIPLASMIC PHOSPHATE BINDING COMPONENT OF PHOSPHATE ABC TRANSPORTER"/>
    <property type="match status" value="1"/>
</dbReference>
<dbReference type="OrthoDB" id="9790048at2"/>
<dbReference type="RefSeq" id="WP_083530386.1">
    <property type="nucleotide sequence ID" value="NZ_BDFD01000002.1"/>
</dbReference>
<evidence type="ECO:0000256" key="1">
    <source>
        <dbReference type="ARBA" id="ARBA00022729"/>
    </source>
</evidence>
<evidence type="ECO:0000313" key="5">
    <source>
        <dbReference type="Proteomes" id="UP000231632"/>
    </source>
</evidence>
<evidence type="ECO:0000313" key="4">
    <source>
        <dbReference type="EMBL" id="GAV19405.1"/>
    </source>
</evidence>
<dbReference type="InterPro" id="IPR050811">
    <property type="entry name" value="Phosphate_ABC_transporter"/>
</dbReference>
<feature type="domain" description="PBP" evidence="3">
    <location>
        <begin position="22"/>
        <end position="260"/>
    </location>
</feature>
<comment type="caution">
    <text evidence="4">The sequence shown here is derived from an EMBL/GenBank/DDBJ whole genome shotgun (WGS) entry which is preliminary data.</text>
</comment>
<dbReference type="Gene3D" id="3.40.190.10">
    <property type="entry name" value="Periplasmic binding protein-like II"/>
    <property type="match status" value="2"/>
</dbReference>
<dbReference type="InterPro" id="IPR024370">
    <property type="entry name" value="PBP_domain"/>
</dbReference>
<proteinExistence type="predicted"/>
<dbReference type="STRING" id="1921010.MMIC_P0339"/>